<dbReference type="InterPro" id="IPR050469">
    <property type="entry name" value="Diguanylate_Cyclase"/>
</dbReference>
<dbReference type="Proteomes" id="UP001202961">
    <property type="component" value="Unassembled WGS sequence"/>
</dbReference>
<dbReference type="SMART" id="SM00267">
    <property type="entry name" value="GGDEF"/>
    <property type="match status" value="1"/>
</dbReference>
<dbReference type="InterPro" id="IPR000160">
    <property type="entry name" value="GGDEF_dom"/>
</dbReference>
<organism evidence="5 6">
    <name type="scientific">Aporhodopirellula aestuarii</name>
    <dbReference type="NCBI Taxonomy" id="2950107"/>
    <lineage>
        <taxon>Bacteria</taxon>
        <taxon>Pseudomonadati</taxon>
        <taxon>Planctomycetota</taxon>
        <taxon>Planctomycetia</taxon>
        <taxon>Pirellulales</taxon>
        <taxon>Pirellulaceae</taxon>
        <taxon>Aporhodopirellula</taxon>
    </lineage>
</organism>
<keyword evidence="2" id="KW-0175">Coiled coil</keyword>
<dbReference type="NCBIfam" id="TIGR00254">
    <property type="entry name" value="GGDEF"/>
    <property type="match status" value="1"/>
</dbReference>
<evidence type="ECO:0000313" key="5">
    <source>
        <dbReference type="EMBL" id="MCM2372159.1"/>
    </source>
</evidence>
<dbReference type="EC" id="2.7.7.65" evidence="1"/>
<gene>
    <name evidence="5" type="ORF">NB063_16255</name>
</gene>
<dbReference type="PROSITE" id="PS50887">
    <property type="entry name" value="GGDEF"/>
    <property type="match status" value="1"/>
</dbReference>
<dbReference type="Gene3D" id="3.30.70.270">
    <property type="match status" value="1"/>
</dbReference>
<dbReference type="SUPFAM" id="SSF55073">
    <property type="entry name" value="Nucleotide cyclase"/>
    <property type="match status" value="1"/>
</dbReference>
<dbReference type="RefSeq" id="WP_250929794.1">
    <property type="nucleotide sequence ID" value="NZ_JAMQBK010000042.1"/>
</dbReference>
<protein>
    <recommendedName>
        <fullName evidence="1">diguanylate cyclase</fullName>
        <ecNumber evidence="1">2.7.7.65</ecNumber>
    </recommendedName>
</protein>
<dbReference type="CDD" id="cd01949">
    <property type="entry name" value="GGDEF"/>
    <property type="match status" value="1"/>
</dbReference>
<evidence type="ECO:0000256" key="3">
    <source>
        <dbReference type="SAM" id="MobiDB-lite"/>
    </source>
</evidence>
<dbReference type="PANTHER" id="PTHR45138">
    <property type="entry name" value="REGULATORY COMPONENTS OF SENSORY TRANSDUCTION SYSTEM"/>
    <property type="match status" value="1"/>
</dbReference>
<evidence type="ECO:0000256" key="1">
    <source>
        <dbReference type="ARBA" id="ARBA00012528"/>
    </source>
</evidence>
<name>A0ABT0U667_9BACT</name>
<comment type="caution">
    <text evidence="5">The sequence shown here is derived from an EMBL/GenBank/DDBJ whole genome shotgun (WGS) entry which is preliminary data.</text>
</comment>
<feature type="coiled-coil region" evidence="2">
    <location>
        <begin position="130"/>
        <end position="168"/>
    </location>
</feature>
<feature type="region of interest" description="Disordered" evidence="3">
    <location>
        <begin position="33"/>
        <end position="79"/>
    </location>
</feature>
<dbReference type="EMBL" id="JAMQBK010000042">
    <property type="protein sequence ID" value="MCM2372159.1"/>
    <property type="molecule type" value="Genomic_DNA"/>
</dbReference>
<dbReference type="Pfam" id="PF00990">
    <property type="entry name" value="GGDEF"/>
    <property type="match status" value="1"/>
</dbReference>
<evidence type="ECO:0000313" key="6">
    <source>
        <dbReference type="Proteomes" id="UP001202961"/>
    </source>
</evidence>
<reference evidence="5 6" key="1">
    <citation type="journal article" date="2022" name="Syst. Appl. Microbiol.">
        <title>Rhodopirellula aestuarii sp. nov., a novel member of the genus Rhodopirellula isolated from brackish sediments collected in the Tagus River estuary, Portugal.</title>
        <authorList>
            <person name="Vitorino I.R."/>
            <person name="Klimek D."/>
            <person name="Calusinska M."/>
            <person name="Lobo-da-Cunha A."/>
            <person name="Vasconcelos V."/>
            <person name="Lage O.M."/>
        </authorList>
    </citation>
    <scope>NUCLEOTIDE SEQUENCE [LARGE SCALE GENOMIC DNA]</scope>
    <source>
        <strain evidence="5 6">ICT_H3.1</strain>
    </source>
</reference>
<evidence type="ECO:0000256" key="2">
    <source>
        <dbReference type="SAM" id="Coils"/>
    </source>
</evidence>
<sequence>MLLDIIIAGSCGGAGICCGWVMHALHRAGGPSPGMPQNVTVPADDQSPRDLDSAAGRRNSTDNPSRVSIREKAPDSLTPEKVATVADRIRAFAAIVAANVDEHQTKVDAVNGVLHASDLSGAPPEIIDAVEQLLAANETMRSQLEDAQERLREQTKQLQSAEQRAETDALTQLSNRGAFDKRLDYEFSKGYSGAGVLAILDIDFFKRFNDEHGHRIGDEVLRSVASMLEARLQPYGLVARFGGEEFCALIDESDYEEAIDLIEKTRHAVSNREIRFEGKRLKVTMSVGIGKLQPQQSSDEWLQRVDDALYRSKEAGRNCAHYIEAERFIRVNEKVEADAGPAAPVAAALVSNPSKLPSADPNPIESAIGENDPVVSSIASDALAVSESVEEAVQPKGVDHAAEVEAVQLAKLSATLRADGDSEPPRGLAYLPDRETMIDGIAETLAVSPAGGRSNLLMAVTLSGQPGAATMRSLLQLVRAAMRSQDRIGCLNHSTLLVSLPDCQESESLHRAEQICGAAASVGLSLASADKSDLGERLSIGILGLQMNDENAEAGNPSRPSLPSPVMIDRAISQVQAVAMLGGRVTGSGLQAKLPILARTCSLENLVRELSVGSEA</sequence>
<feature type="domain" description="GGDEF" evidence="4">
    <location>
        <begin position="193"/>
        <end position="325"/>
    </location>
</feature>
<dbReference type="InterPro" id="IPR029787">
    <property type="entry name" value="Nucleotide_cyclase"/>
</dbReference>
<evidence type="ECO:0000259" key="4">
    <source>
        <dbReference type="PROSITE" id="PS50887"/>
    </source>
</evidence>
<dbReference type="InterPro" id="IPR043128">
    <property type="entry name" value="Rev_trsase/Diguanyl_cyclase"/>
</dbReference>
<accession>A0ABT0U667</accession>
<dbReference type="PANTHER" id="PTHR45138:SF24">
    <property type="entry name" value="DIGUANYLATE CYCLASE DGCC-RELATED"/>
    <property type="match status" value="1"/>
</dbReference>
<proteinExistence type="predicted"/>
<keyword evidence="6" id="KW-1185">Reference proteome</keyword>